<sequence>MNITLKNLHWINYIESIQINDKDRSSLQSKWRIFSRFKMLENGIQQFKFSGGEKPNELIFELNLMSAHRNSNEIKKHRLENSAGALIYLGDKYSNDFIISGIIVLNDEVYDEVILSTRFSTSVYSQLILSLNGLEPPKSGKTIPIWNNVKNKKLEIAHVQTTFHYGHPDLPNYSTRSHLGAWLKSL</sequence>
<dbReference type="AlphaFoldDB" id="A0A2P7NTS3"/>
<evidence type="ECO:0000313" key="1">
    <source>
        <dbReference type="EMBL" id="PSJ16872.1"/>
    </source>
</evidence>
<accession>A0A2P7NTS3</accession>
<protein>
    <submittedName>
        <fullName evidence="1">Uncharacterized protein</fullName>
    </submittedName>
</protein>
<comment type="caution">
    <text evidence="1">The sequence shown here is derived from an EMBL/GenBank/DDBJ whole genome shotgun (WGS) entry which is preliminary data.</text>
</comment>
<organism evidence="1 2">
    <name type="scientific">Nitrosomonas supralitoralis</name>
    <dbReference type="NCBI Taxonomy" id="2116706"/>
    <lineage>
        <taxon>Bacteria</taxon>
        <taxon>Pseudomonadati</taxon>
        <taxon>Pseudomonadota</taxon>
        <taxon>Betaproteobacteria</taxon>
        <taxon>Nitrosomonadales</taxon>
        <taxon>Nitrosomonadaceae</taxon>
        <taxon>Nitrosomonas</taxon>
    </lineage>
</organism>
<reference evidence="1 2" key="1">
    <citation type="submission" date="2018-03" db="EMBL/GenBank/DDBJ databases">
        <title>Draft genome of Nitrosomonas supralitoralis APG5.</title>
        <authorList>
            <person name="Urakawa H."/>
            <person name="Lopez J.V."/>
        </authorList>
    </citation>
    <scope>NUCLEOTIDE SEQUENCE [LARGE SCALE GENOMIC DNA]</scope>
    <source>
        <strain evidence="1 2">APG5</strain>
    </source>
</reference>
<gene>
    <name evidence="1" type="ORF">C7H79_10940</name>
</gene>
<proteinExistence type="predicted"/>
<keyword evidence="2" id="KW-1185">Reference proteome</keyword>
<dbReference type="RefSeq" id="WP_106707308.1">
    <property type="nucleotide sequence ID" value="NZ_PXXU01000033.1"/>
</dbReference>
<evidence type="ECO:0000313" key="2">
    <source>
        <dbReference type="Proteomes" id="UP000241912"/>
    </source>
</evidence>
<name>A0A2P7NTS3_9PROT</name>
<dbReference type="EMBL" id="PXXU01000033">
    <property type="protein sequence ID" value="PSJ16872.1"/>
    <property type="molecule type" value="Genomic_DNA"/>
</dbReference>
<dbReference type="Proteomes" id="UP000241912">
    <property type="component" value="Unassembled WGS sequence"/>
</dbReference>